<evidence type="ECO:0000256" key="2">
    <source>
        <dbReference type="ARBA" id="ARBA00023002"/>
    </source>
</evidence>
<evidence type="ECO:0000313" key="5">
    <source>
        <dbReference type="Proteomes" id="UP001163203"/>
    </source>
</evidence>
<name>A0ABY7B119_9PSEU</name>
<dbReference type="RefSeq" id="WP_268756140.1">
    <property type="nucleotide sequence ID" value="NZ_CP113836.1"/>
</dbReference>
<proteinExistence type="predicted"/>
<keyword evidence="1" id="KW-0285">Flavoprotein</keyword>
<feature type="domain" description="NADH:flavin oxidoreductase/NADH oxidase N-terminal" evidence="3">
    <location>
        <begin position="16"/>
        <end position="344"/>
    </location>
</feature>
<evidence type="ECO:0000313" key="4">
    <source>
        <dbReference type="EMBL" id="WAL65996.1"/>
    </source>
</evidence>
<reference evidence="4" key="1">
    <citation type="submission" date="2022-11" db="EMBL/GenBank/DDBJ databases">
        <authorList>
            <person name="Mo P."/>
        </authorList>
    </citation>
    <scope>NUCLEOTIDE SEQUENCE</scope>
    <source>
        <strain evidence="4">HUAS 11-8</strain>
    </source>
</reference>
<dbReference type="SUPFAM" id="SSF51395">
    <property type="entry name" value="FMN-linked oxidoreductases"/>
    <property type="match status" value="1"/>
</dbReference>
<dbReference type="InterPro" id="IPR051799">
    <property type="entry name" value="NADH_flavin_oxidoreductase"/>
</dbReference>
<evidence type="ECO:0000256" key="1">
    <source>
        <dbReference type="ARBA" id="ARBA00022630"/>
    </source>
</evidence>
<dbReference type="InterPro" id="IPR001155">
    <property type="entry name" value="OxRdtase_FMN_N"/>
</dbReference>
<accession>A0ABY7B119</accession>
<dbReference type="Pfam" id="PF00724">
    <property type="entry name" value="Oxidored_FMN"/>
    <property type="match status" value="1"/>
</dbReference>
<protein>
    <submittedName>
        <fullName evidence="4">NADH:flavin oxidoreductase</fullName>
    </submittedName>
</protein>
<dbReference type="CDD" id="cd02803">
    <property type="entry name" value="OYE_like_FMN_family"/>
    <property type="match status" value="1"/>
</dbReference>
<dbReference type="Proteomes" id="UP001163203">
    <property type="component" value="Chromosome"/>
</dbReference>
<keyword evidence="2" id="KW-0560">Oxidoreductase</keyword>
<gene>
    <name evidence="4" type="ORF">ORV05_34960</name>
</gene>
<evidence type="ECO:0000259" key="3">
    <source>
        <dbReference type="Pfam" id="PF00724"/>
    </source>
</evidence>
<dbReference type="PANTHER" id="PTHR43656:SF2">
    <property type="entry name" value="BINDING OXIDOREDUCTASE, PUTATIVE (AFU_ORTHOLOGUE AFUA_2G08260)-RELATED"/>
    <property type="match status" value="1"/>
</dbReference>
<dbReference type="PANTHER" id="PTHR43656">
    <property type="entry name" value="BINDING OXIDOREDUCTASE, PUTATIVE (AFU_ORTHOLOGUE AFUA_2G08260)-RELATED"/>
    <property type="match status" value="1"/>
</dbReference>
<organism evidence="4 5">
    <name type="scientific">Amycolatopsis cynarae</name>
    <dbReference type="NCBI Taxonomy" id="2995223"/>
    <lineage>
        <taxon>Bacteria</taxon>
        <taxon>Bacillati</taxon>
        <taxon>Actinomycetota</taxon>
        <taxon>Actinomycetes</taxon>
        <taxon>Pseudonocardiales</taxon>
        <taxon>Pseudonocardiaceae</taxon>
        <taxon>Amycolatopsis</taxon>
    </lineage>
</organism>
<dbReference type="InterPro" id="IPR013785">
    <property type="entry name" value="Aldolase_TIM"/>
</dbReference>
<dbReference type="EMBL" id="CP113836">
    <property type="protein sequence ID" value="WAL65996.1"/>
    <property type="molecule type" value="Genomic_DNA"/>
</dbReference>
<keyword evidence="5" id="KW-1185">Reference proteome</keyword>
<sequence>MTVSVTSRLVLGSAELGPHELANRAVVAPMSRVSAGPGGVPTRQMADYYASFAAGGFGLVLTEGTYPDAAFGQAYQRQPGLVDDGQQQGWQLVTEAVHAHGAVVIAQLMHAGALSQYLTETLAPSAIQPLGRKLSAYGGDGPFPLPSAMTAAQIDSAVNGFVDAAKRAHRAGFDGVEIHAANGYLLDQFITRYTNTRTDEYGGDSAGRIRLTGRVLAAIRSALPAEFVVGVRLSQTKVNDMRYRWSGRAEAAVYFAAVAEAGADFIHIASEGRNWHETAMLDAETSVTALARAVTGLPVIANGGMHRPELAEELLRTGQADLVSLGGGALANPDWPHRLRDGRPIEEFDHHVLNPSADLDSVRAAMAARS</sequence>
<dbReference type="Gene3D" id="3.20.20.70">
    <property type="entry name" value="Aldolase class I"/>
    <property type="match status" value="1"/>
</dbReference>